<keyword evidence="5" id="KW-1185">Reference proteome</keyword>
<dbReference type="Proteomes" id="UP001642409">
    <property type="component" value="Unassembled WGS sequence"/>
</dbReference>
<evidence type="ECO:0000313" key="4">
    <source>
        <dbReference type="EMBL" id="CAL6072837.1"/>
    </source>
</evidence>
<dbReference type="AlphaFoldDB" id="A0AA86QZ82"/>
<comment type="caution">
    <text evidence="2">The sequence shown here is derived from an EMBL/GenBank/DDBJ whole genome shotgun (WGS) entry which is preliminary data.</text>
</comment>
<dbReference type="SUPFAM" id="SSF56300">
    <property type="entry name" value="Metallo-dependent phosphatases"/>
    <property type="match status" value="1"/>
</dbReference>
<dbReference type="EMBL" id="CAXDID020000130">
    <property type="protein sequence ID" value="CAL6035145.1"/>
    <property type="molecule type" value="Genomic_DNA"/>
</dbReference>
<proteinExistence type="predicted"/>
<accession>A0AA86QZ82</accession>
<protein>
    <submittedName>
        <fullName evidence="2">Alkaline phosphatase</fullName>
    </submittedName>
    <submittedName>
        <fullName evidence="3">Alkaline_phosphatase</fullName>
    </submittedName>
</protein>
<dbReference type="EMBL" id="CATOUU010000343">
    <property type="protein sequence ID" value="CAI9925614.1"/>
    <property type="molecule type" value="Genomic_DNA"/>
</dbReference>
<evidence type="ECO:0000313" key="2">
    <source>
        <dbReference type="EMBL" id="CAI9966758.1"/>
    </source>
</evidence>
<evidence type="ECO:0000313" key="1">
    <source>
        <dbReference type="EMBL" id="CAI9925614.1"/>
    </source>
</evidence>
<sequence>MQVDNLSSVNNLYFFSVYIQHGLENDAFTFLSQNAIKAISAEHVYISVHFPSYATGKYGANKSLSLQMENFIYSHTELKVRAVFSGHNHNFAGFRRNYLMYFINGVGGGSLHPVYDQSEMGGRVWKTESLHGPQEVIIGDDASYGYYITLIVGYFLIAPQRFSSSCLMIILHKHSNKINNLTLQF</sequence>
<reference evidence="3 5" key="2">
    <citation type="submission" date="2024-07" db="EMBL/GenBank/DDBJ databases">
        <authorList>
            <person name="Akdeniz Z."/>
        </authorList>
    </citation>
    <scope>NUCLEOTIDE SEQUENCE [LARGE SCALE GENOMIC DNA]</scope>
</reference>
<dbReference type="Gene3D" id="3.60.21.10">
    <property type="match status" value="1"/>
</dbReference>
<evidence type="ECO:0000313" key="3">
    <source>
        <dbReference type="EMBL" id="CAL6035145.1"/>
    </source>
</evidence>
<organism evidence="2">
    <name type="scientific">Hexamita inflata</name>
    <dbReference type="NCBI Taxonomy" id="28002"/>
    <lineage>
        <taxon>Eukaryota</taxon>
        <taxon>Metamonada</taxon>
        <taxon>Diplomonadida</taxon>
        <taxon>Hexamitidae</taxon>
        <taxon>Hexamitinae</taxon>
        <taxon>Hexamita</taxon>
    </lineage>
</organism>
<reference evidence="2" key="1">
    <citation type="submission" date="2023-06" db="EMBL/GenBank/DDBJ databases">
        <authorList>
            <person name="Kurt Z."/>
        </authorList>
    </citation>
    <scope>NUCLEOTIDE SEQUENCE</scope>
</reference>
<dbReference type="EMBL" id="CATOUU010001009">
    <property type="protein sequence ID" value="CAI9966758.1"/>
    <property type="molecule type" value="Genomic_DNA"/>
</dbReference>
<name>A0AA86QZ82_9EUKA</name>
<dbReference type="EMBL" id="CAXDID020000297">
    <property type="protein sequence ID" value="CAL6072837.1"/>
    <property type="molecule type" value="Genomic_DNA"/>
</dbReference>
<evidence type="ECO:0000313" key="5">
    <source>
        <dbReference type="Proteomes" id="UP001642409"/>
    </source>
</evidence>
<dbReference type="InterPro" id="IPR029052">
    <property type="entry name" value="Metallo-depent_PP-like"/>
</dbReference>
<gene>
    <name evidence="1" type="ORF">HINF_LOCUS13259</name>
    <name evidence="3" type="ORF">HINF_LOCUS35789</name>
    <name evidence="2" type="ORF">HINF_LOCUS54403</name>
    <name evidence="4" type="ORF">HINF_LOCUS55816</name>
</gene>